<dbReference type="Proteomes" id="UP000198853">
    <property type="component" value="Unassembled WGS sequence"/>
</dbReference>
<evidence type="ECO:0000313" key="3">
    <source>
        <dbReference type="Proteomes" id="UP000198853"/>
    </source>
</evidence>
<dbReference type="InterPro" id="IPR019454">
    <property type="entry name" value="Lipoprot_YkyA-like"/>
</dbReference>
<evidence type="ECO:0000256" key="1">
    <source>
        <dbReference type="SAM" id="Coils"/>
    </source>
</evidence>
<dbReference type="AlphaFoldDB" id="A0A1G8MB05"/>
<feature type="coiled-coil region" evidence="1">
    <location>
        <begin position="159"/>
        <end position="186"/>
    </location>
</feature>
<keyword evidence="3" id="KW-1185">Reference proteome</keyword>
<dbReference type="InterPro" id="IPR036785">
    <property type="entry name" value="YkyA-like_sf"/>
</dbReference>
<dbReference type="RefSeq" id="WP_090397195.1">
    <property type="nucleotide sequence ID" value="NZ_FNEN01000004.1"/>
</dbReference>
<keyword evidence="1" id="KW-0175">Coiled coil</keyword>
<evidence type="ECO:0000313" key="2">
    <source>
        <dbReference type="EMBL" id="SDI65128.1"/>
    </source>
</evidence>
<dbReference type="PROSITE" id="PS51257">
    <property type="entry name" value="PROKAR_LIPOPROTEIN"/>
    <property type="match status" value="1"/>
</dbReference>
<keyword evidence="2" id="KW-0449">Lipoprotein</keyword>
<dbReference type="SUPFAM" id="SSF140423">
    <property type="entry name" value="MW0975(SA0943)-like"/>
    <property type="match status" value="1"/>
</dbReference>
<protein>
    <submittedName>
        <fullName evidence="2">Putative cell-wall binding lipoprotein</fullName>
    </submittedName>
</protein>
<dbReference type="Gene3D" id="1.20.120.570">
    <property type="entry name" value="YkyA-like"/>
    <property type="match status" value="1"/>
</dbReference>
<accession>A0A1G8MB05</accession>
<dbReference type="EMBL" id="FNEN01000004">
    <property type="protein sequence ID" value="SDI65128.1"/>
    <property type="molecule type" value="Genomic_DNA"/>
</dbReference>
<name>A0A1G8MB05_9BACI</name>
<gene>
    <name evidence="2" type="ORF">SAMN04488123_10471</name>
</gene>
<reference evidence="2 3" key="1">
    <citation type="submission" date="2016-10" db="EMBL/GenBank/DDBJ databases">
        <authorList>
            <person name="de Groot N.N."/>
        </authorList>
    </citation>
    <scope>NUCLEOTIDE SEQUENCE [LARGE SCALE GENOMIC DNA]</scope>
    <source>
        <strain evidence="2 3">DSM 21771</strain>
    </source>
</reference>
<dbReference type="OrthoDB" id="2576511at2"/>
<organism evidence="2 3">
    <name type="scientific">Natribacillus halophilus</name>
    <dbReference type="NCBI Taxonomy" id="549003"/>
    <lineage>
        <taxon>Bacteria</taxon>
        <taxon>Bacillati</taxon>
        <taxon>Bacillota</taxon>
        <taxon>Bacilli</taxon>
        <taxon>Bacillales</taxon>
        <taxon>Bacillaceae</taxon>
        <taxon>Natribacillus</taxon>
    </lineage>
</organism>
<sequence>MKTWTIALGFMILCLLTACGERPEESMQMHLERAVELEEAFVNQQEPLLAAEEEENERFEDMLASGLSDMDDIDTLVSEAVTYVEEREEHLETERESLAQAYAEVEEAATYVPGLENEQIREQAQTLLGLMEQRYEAHNDLYEAYTQAIELDRELYGLFSDEELAFADLENQIDAINDKYETVEHHRDIFNEHTASFNEEKEAFYTMAGLMNASE</sequence>
<dbReference type="Pfam" id="PF10368">
    <property type="entry name" value="YkyA"/>
    <property type="match status" value="1"/>
</dbReference>
<proteinExistence type="predicted"/>